<feature type="domain" description="DUF4935" evidence="1">
    <location>
        <begin position="7"/>
        <end position="173"/>
    </location>
</feature>
<dbReference type="AlphaFoldDB" id="A0A371K2P7"/>
<evidence type="ECO:0000259" key="1">
    <source>
        <dbReference type="Pfam" id="PF16289"/>
    </source>
</evidence>
<reference evidence="2 3" key="1">
    <citation type="submission" date="2018-08" db="EMBL/GenBank/DDBJ databases">
        <title>Lysobacter sp. zong2l5, whole genome shotgun sequence.</title>
        <authorList>
            <person name="Zhang X."/>
            <person name="Feng G."/>
            <person name="Zhu H."/>
        </authorList>
    </citation>
    <scope>NUCLEOTIDE SEQUENCE [LARGE SCALE GENOMIC DNA]</scope>
    <source>
        <strain evidence="3">zong2l5</strain>
    </source>
</reference>
<evidence type="ECO:0000313" key="2">
    <source>
        <dbReference type="EMBL" id="RDZ28144.1"/>
    </source>
</evidence>
<organism evidence="2 3">
    <name type="scientific">Lysobacter silvisoli</name>
    <dbReference type="NCBI Taxonomy" id="2293254"/>
    <lineage>
        <taxon>Bacteria</taxon>
        <taxon>Pseudomonadati</taxon>
        <taxon>Pseudomonadota</taxon>
        <taxon>Gammaproteobacteria</taxon>
        <taxon>Lysobacterales</taxon>
        <taxon>Lysobacteraceae</taxon>
        <taxon>Lysobacter</taxon>
    </lineage>
</organism>
<dbReference type="Proteomes" id="UP000264492">
    <property type="component" value="Unassembled WGS sequence"/>
</dbReference>
<evidence type="ECO:0000313" key="3">
    <source>
        <dbReference type="Proteomes" id="UP000264492"/>
    </source>
</evidence>
<gene>
    <name evidence="2" type="ORF">DX914_03095</name>
</gene>
<keyword evidence="3" id="KW-1185">Reference proteome</keyword>
<dbReference type="Pfam" id="PF16289">
    <property type="entry name" value="PIN_12"/>
    <property type="match status" value="1"/>
</dbReference>
<proteinExistence type="predicted"/>
<accession>A0A371K2P7</accession>
<dbReference type="EMBL" id="QTSU01000001">
    <property type="protein sequence ID" value="RDZ28144.1"/>
    <property type="molecule type" value="Genomic_DNA"/>
</dbReference>
<comment type="caution">
    <text evidence="2">The sequence shown here is derived from an EMBL/GenBank/DDBJ whole genome shotgun (WGS) entry which is preliminary data.</text>
</comment>
<name>A0A371K2P7_9GAMM</name>
<protein>
    <recommendedName>
        <fullName evidence="1">DUF4935 domain-containing protein</fullName>
    </recommendedName>
</protein>
<dbReference type="InterPro" id="IPR032557">
    <property type="entry name" value="DUF4935"/>
</dbReference>
<sequence>MSMTQNVFIDANKIIQFGHAFDSAEASTLRDLIEVDILRVVTTDLTISEVAKRFAKVEMDKLQDICRPDLRVRAKRYLDLDIPEIDRDELRGRIFEEHHGRVVRFLREELRALVLNIDSVSPSQILDDYTHGRGMFSLSSKKDQFPDAFILAALLEGVSEINSLIILSGDHDFLPAVSNVAHVKLVENFERLLEVLGVAPAGDEALDLLDRFEAEFNDSVGEALQDYIIYSEDVEDGELEVQSVRDATLDRIRVYTSKKSKGTYLVYARVSCKAEVSFNHPDWESAIYDSEDKVLFPFETVEGEKEVDIDDVPFSFVFEYDRESDEATISNATVLGGAYVSATLYPPDWY</sequence>